<evidence type="ECO:0000259" key="4">
    <source>
        <dbReference type="PROSITE" id="PS51194"/>
    </source>
</evidence>
<comment type="caution">
    <text evidence="5">The sequence shown here is derived from an EMBL/GenBank/DDBJ whole genome shotgun (WGS) entry which is preliminary data.</text>
</comment>
<organism evidence="5 6">
    <name type="scientific">Kwoniella newhampshirensis</name>
    <dbReference type="NCBI Taxonomy" id="1651941"/>
    <lineage>
        <taxon>Eukaryota</taxon>
        <taxon>Fungi</taxon>
        <taxon>Dikarya</taxon>
        <taxon>Basidiomycota</taxon>
        <taxon>Agaricomycotina</taxon>
        <taxon>Tremellomycetes</taxon>
        <taxon>Tremellales</taxon>
        <taxon>Cryptococcaceae</taxon>
        <taxon>Kwoniella</taxon>
    </lineage>
</organism>
<dbReference type="GO" id="GO:0003677">
    <property type="term" value="F:DNA binding"/>
    <property type="evidence" value="ECO:0007669"/>
    <property type="project" value="TreeGrafter"/>
</dbReference>
<dbReference type="PANTHER" id="PTHR45623:SF17">
    <property type="entry name" value="CHROMODOMAIN-HELICASE-DNA-BINDING PROTEIN 3-RELATED"/>
    <property type="match status" value="1"/>
</dbReference>
<dbReference type="InterPro" id="IPR049730">
    <property type="entry name" value="SNF2/RAD54-like_C"/>
</dbReference>
<dbReference type="GO" id="GO:0140658">
    <property type="term" value="F:ATP-dependent chromatin remodeler activity"/>
    <property type="evidence" value="ECO:0007669"/>
    <property type="project" value="TreeGrafter"/>
</dbReference>
<dbReference type="AlphaFoldDB" id="A0AAW0Z051"/>
<evidence type="ECO:0000313" key="6">
    <source>
        <dbReference type="Proteomes" id="UP001388673"/>
    </source>
</evidence>
<protein>
    <recommendedName>
        <fullName evidence="4">Helicase C-terminal domain-containing protein</fullName>
    </recommendedName>
</protein>
<dbReference type="GO" id="GO:0003682">
    <property type="term" value="F:chromatin binding"/>
    <property type="evidence" value="ECO:0007669"/>
    <property type="project" value="TreeGrafter"/>
</dbReference>
<feature type="compositionally biased region" description="Polar residues" evidence="3">
    <location>
        <begin position="433"/>
        <end position="451"/>
    </location>
</feature>
<keyword evidence="6" id="KW-1185">Reference proteome</keyword>
<dbReference type="Gene3D" id="3.40.50.300">
    <property type="entry name" value="P-loop containing nucleotide triphosphate hydrolases"/>
    <property type="match status" value="1"/>
</dbReference>
<keyword evidence="2" id="KW-0539">Nucleus</keyword>
<dbReference type="GO" id="GO:0000785">
    <property type="term" value="C:chromatin"/>
    <property type="evidence" value="ECO:0007669"/>
    <property type="project" value="TreeGrafter"/>
</dbReference>
<feature type="compositionally biased region" description="Polar residues" evidence="3">
    <location>
        <begin position="625"/>
        <end position="635"/>
    </location>
</feature>
<accession>A0AAW0Z051</accession>
<feature type="domain" description="Helicase C-terminal" evidence="4">
    <location>
        <begin position="51"/>
        <end position="202"/>
    </location>
</feature>
<dbReference type="KEGG" id="kne:92180211"/>
<dbReference type="Pfam" id="PF00271">
    <property type="entry name" value="Helicase_C"/>
    <property type="match status" value="1"/>
</dbReference>
<feature type="region of interest" description="Disordered" evidence="3">
    <location>
        <begin position="425"/>
        <end position="487"/>
    </location>
</feature>
<evidence type="ECO:0000256" key="3">
    <source>
        <dbReference type="SAM" id="MobiDB-lite"/>
    </source>
</evidence>
<feature type="compositionally biased region" description="Basic and acidic residues" evidence="3">
    <location>
        <begin position="469"/>
        <end position="478"/>
    </location>
</feature>
<dbReference type="Proteomes" id="UP001388673">
    <property type="component" value="Unassembled WGS sequence"/>
</dbReference>
<dbReference type="RefSeq" id="XP_066803565.1">
    <property type="nucleotide sequence ID" value="XM_066946064.1"/>
</dbReference>
<dbReference type="CDD" id="cd18793">
    <property type="entry name" value="SF2_C_SNF"/>
    <property type="match status" value="1"/>
</dbReference>
<evidence type="ECO:0000256" key="1">
    <source>
        <dbReference type="ARBA" id="ARBA00022801"/>
    </source>
</evidence>
<feature type="compositionally biased region" description="Polar residues" evidence="3">
    <location>
        <begin position="877"/>
        <end position="887"/>
    </location>
</feature>
<proteinExistence type="predicted"/>
<dbReference type="SMART" id="SM00490">
    <property type="entry name" value="HELICc"/>
    <property type="match status" value="1"/>
</dbReference>
<dbReference type="PANTHER" id="PTHR45623">
    <property type="entry name" value="CHROMODOMAIN-HELICASE-DNA-BINDING PROTEIN 3-RELATED-RELATED"/>
    <property type="match status" value="1"/>
</dbReference>
<dbReference type="SUPFAM" id="SSF52540">
    <property type="entry name" value="P-loop containing nucleoside triphosphate hydrolases"/>
    <property type="match status" value="1"/>
</dbReference>
<feature type="compositionally biased region" description="Basic and acidic residues" evidence="3">
    <location>
        <begin position="320"/>
        <end position="333"/>
    </location>
</feature>
<keyword evidence="1" id="KW-0378">Hydrolase</keyword>
<feature type="region of interest" description="Disordered" evidence="3">
    <location>
        <begin position="865"/>
        <end position="887"/>
    </location>
</feature>
<gene>
    <name evidence="5" type="ORF">IAR55_002953</name>
</gene>
<evidence type="ECO:0000256" key="2">
    <source>
        <dbReference type="ARBA" id="ARBA00023242"/>
    </source>
</evidence>
<dbReference type="GeneID" id="92180211"/>
<evidence type="ECO:0000313" key="5">
    <source>
        <dbReference type="EMBL" id="KAK8858724.1"/>
    </source>
</evidence>
<dbReference type="GO" id="GO:0042393">
    <property type="term" value="F:histone binding"/>
    <property type="evidence" value="ECO:0007669"/>
    <property type="project" value="TreeGrafter"/>
</dbReference>
<feature type="compositionally biased region" description="Polar residues" evidence="3">
    <location>
        <begin position="815"/>
        <end position="831"/>
    </location>
</feature>
<dbReference type="PROSITE" id="PS51194">
    <property type="entry name" value="HELICASE_CTER"/>
    <property type="match status" value="1"/>
</dbReference>
<dbReference type="EMBL" id="JBCAWK010000005">
    <property type="protein sequence ID" value="KAK8858724.1"/>
    <property type="molecule type" value="Genomic_DNA"/>
</dbReference>
<sequence>MAPIKTVRNIFAELRKVCQHPYLSAPELESFELSEEEQHRQLINTSGKLMFLKLLLPKLKERGHRVLLFSQFKIALDRVEDFLYGEGVNFLRLDGDVQQAQRQKSMDLFNAPNSEYDVFLLTTRAGGVGINLATADTVIIYDPDWNPHQDLQAISRSHRYGQKKRVLVFKLMTKGTIEERIMNRGKKKIVLDHLVVQQMGKENEEGDVDDLLLRGAEAVYGDQGGVNALDITYTSKNVDELIDKVEADAEAEAKALEEREQAMERGAFEAGPSRPTMQFGFAKIWEADQNQLRDAAPDDEEEVENVETNWQQIFDNMQKERQARLTREVDDRRTRRMRSIQGQYAVDSMDDSPASKKKRKMIKGKFKATDGDSSSDADFAINPEDSSDDDDVASISSFPEGLSGLATDDNGNVLPRNIVTKHKLTQKIKRSLKNTQAKTSEQSTGTISTVPGPSKHPLTGLAPSKSRKRSNETEEQRAARKAAKKQGGTAVPAVAALLEALHGSPANNGVVHSLHIPPPLDRQLIDAQNIISWMFQILSEFNDSSHLKTWAKIGLLELSNDERLDNYVQLARLIDDRLAAHGQEQYFSRLQQKNKVLELIRSRASVIPDKPIMPPLPDNVGITRPSDNGTDNITNGSSSGHGYPPGPSLMSAQGHTALVAHGSPSADVPTPHLSSSVSSAVTAPRQPVTTQLLAKTDLGMMPTQLANTHSLSQNSHKSNSTSRNFFNSLMDNIDDACEFCHANHALPDCDRLMSMEDIEQCERAIQQNNEPERQRRDALKALDRQRWWNVQAGRTASSRQQLIAGPPTDGRHTPQKTTPLQSKSVNSSQLHTPLAVNGNGNSHHHGLASGSQGAAIVIEDDEDLAPPKGVESHLNGHGSSPVASANNSRKTKSLLGCAICESPASHSAVQCPVVKAGPPSMARALARLGSDHPLYPVVYALWEKQSRTNLHPSTTQAQAQPQLSDKICPFCEIQCGRDIKSCVEAHGGRKLLKAKIRQLQLDIEKASQVERVITLHDMSAELYQVYQTWPKV</sequence>
<dbReference type="InterPro" id="IPR001650">
    <property type="entry name" value="Helicase_C-like"/>
</dbReference>
<feature type="region of interest" description="Disordered" evidence="3">
    <location>
        <begin position="320"/>
        <end position="413"/>
    </location>
</feature>
<feature type="region of interest" description="Disordered" evidence="3">
    <location>
        <begin position="790"/>
        <end position="849"/>
    </location>
</feature>
<name>A0AAW0Z051_9TREE</name>
<dbReference type="InterPro" id="IPR027417">
    <property type="entry name" value="P-loop_NTPase"/>
</dbReference>
<reference evidence="5 6" key="1">
    <citation type="journal article" date="2024" name="bioRxiv">
        <title>Comparative genomics of Cryptococcus and Kwoniella reveals pathogenesis evolution and contrasting karyotype dynamics via intercentromeric recombination or chromosome fusion.</title>
        <authorList>
            <person name="Coelho M.A."/>
            <person name="David-Palma M."/>
            <person name="Shea T."/>
            <person name="Bowers K."/>
            <person name="McGinley-Smith S."/>
            <person name="Mohammad A.W."/>
            <person name="Gnirke A."/>
            <person name="Yurkov A.M."/>
            <person name="Nowrousian M."/>
            <person name="Sun S."/>
            <person name="Cuomo C.A."/>
            <person name="Heitman J."/>
        </authorList>
    </citation>
    <scope>NUCLEOTIDE SEQUENCE [LARGE SCALE GENOMIC DNA]</scope>
    <source>
        <strain evidence="5 6">CBS 13917</strain>
    </source>
</reference>
<dbReference type="GO" id="GO:0005634">
    <property type="term" value="C:nucleus"/>
    <property type="evidence" value="ECO:0007669"/>
    <property type="project" value="TreeGrafter"/>
</dbReference>
<feature type="region of interest" description="Disordered" evidence="3">
    <location>
        <begin position="610"/>
        <end position="684"/>
    </location>
</feature>
<dbReference type="GO" id="GO:0016887">
    <property type="term" value="F:ATP hydrolysis activity"/>
    <property type="evidence" value="ECO:0007669"/>
    <property type="project" value="TreeGrafter"/>
</dbReference>
<feature type="compositionally biased region" description="Polar residues" evidence="3">
    <location>
        <begin position="672"/>
        <end position="684"/>
    </location>
</feature>
<feature type="compositionally biased region" description="Polar residues" evidence="3">
    <location>
        <begin position="792"/>
        <end position="801"/>
    </location>
</feature>
<feature type="compositionally biased region" description="Basic residues" evidence="3">
    <location>
        <begin position="355"/>
        <end position="366"/>
    </location>
</feature>